<comment type="similarity">
    <text evidence="13">Belongs to the polysaccharide monooxygenase AA9 family.</text>
</comment>
<feature type="signal peptide" evidence="17">
    <location>
        <begin position="1"/>
        <end position="24"/>
    </location>
</feature>
<evidence type="ECO:0000259" key="18">
    <source>
        <dbReference type="Pfam" id="PF03443"/>
    </source>
</evidence>
<dbReference type="Proteomes" id="UP000092666">
    <property type="component" value="Unassembled WGS sequence"/>
</dbReference>
<feature type="compositionally biased region" description="Low complexity" evidence="16">
    <location>
        <begin position="243"/>
        <end position="297"/>
    </location>
</feature>
<feature type="compositionally biased region" description="Polar residues" evidence="16">
    <location>
        <begin position="322"/>
        <end position="336"/>
    </location>
</feature>
<feature type="compositionally biased region" description="Low complexity" evidence="16">
    <location>
        <begin position="339"/>
        <end position="361"/>
    </location>
</feature>
<reference evidence="19 20" key="1">
    <citation type="submission" date="2013-07" db="EMBL/GenBank/DDBJ databases">
        <title>The Genome Sequence of Cryptococcus heveanensis BCC8398.</title>
        <authorList>
            <consortium name="The Broad Institute Genome Sequencing Platform"/>
            <person name="Cuomo C."/>
            <person name="Litvintseva A."/>
            <person name="Chen Y."/>
            <person name="Heitman J."/>
            <person name="Sun S."/>
            <person name="Springer D."/>
            <person name="Dromer F."/>
            <person name="Young S.K."/>
            <person name="Zeng Q."/>
            <person name="Gargeya S."/>
            <person name="Fitzgerald M."/>
            <person name="Abouelleil A."/>
            <person name="Alvarado L."/>
            <person name="Berlin A.M."/>
            <person name="Chapman S.B."/>
            <person name="Dewar J."/>
            <person name="Goldberg J."/>
            <person name="Griggs A."/>
            <person name="Gujja S."/>
            <person name="Hansen M."/>
            <person name="Howarth C."/>
            <person name="Imamovic A."/>
            <person name="Larimer J."/>
            <person name="McCowan C."/>
            <person name="Murphy C."/>
            <person name="Pearson M."/>
            <person name="Priest M."/>
            <person name="Roberts A."/>
            <person name="Saif S."/>
            <person name="Shea T."/>
            <person name="Sykes S."/>
            <person name="Wortman J."/>
            <person name="Nusbaum C."/>
            <person name="Birren B."/>
        </authorList>
    </citation>
    <scope>NUCLEOTIDE SEQUENCE [LARGE SCALE GENOMIC DNA]</scope>
    <source>
        <strain evidence="19 20">BCC8398</strain>
    </source>
</reference>
<dbReference type="Pfam" id="PF03443">
    <property type="entry name" value="AA9"/>
    <property type="match status" value="1"/>
</dbReference>
<name>A0A1B9GMS7_9TREE</name>
<keyword evidence="7" id="KW-0560">Oxidoreductase</keyword>
<evidence type="ECO:0000256" key="5">
    <source>
        <dbReference type="ARBA" id="ARBA00022729"/>
    </source>
</evidence>
<dbReference type="PANTHER" id="PTHR33353">
    <property type="entry name" value="PUTATIVE (AFU_ORTHOLOGUE AFUA_1G12560)-RELATED"/>
    <property type="match status" value="1"/>
</dbReference>
<dbReference type="GO" id="GO:0004497">
    <property type="term" value="F:monooxygenase activity"/>
    <property type="evidence" value="ECO:0007669"/>
    <property type="project" value="UniProtKB-KW"/>
</dbReference>
<evidence type="ECO:0000256" key="15">
    <source>
        <dbReference type="ARBA" id="ARBA00047174"/>
    </source>
</evidence>
<keyword evidence="4" id="KW-0479">Metal-binding</keyword>
<evidence type="ECO:0000256" key="14">
    <source>
        <dbReference type="ARBA" id="ARBA00045077"/>
    </source>
</evidence>
<dbReference type="InterPro" id="IPR005103">
    <property type="entry name" value="AA9_LPMO"/>
</dbReference>
<comment type="subcellular location">
    <subcellularLocation>
        <location evidence="2">Secreted</location>
    </subcellularLocation>
</comment>
<keyword evidence="6" id="KW-0136">Cellulose degradation</keyword>
<comment type="catalytic activity">
    <reaction evidence="14">
        <text>[(1-&gt;4)-beta-D-glucosyl]n+m + reduced acceptor + O2 = 4-dehydro-beta-D-glucosyl-[(1-&gt;4)-beta-D-glucosyl]n-1 + [(1-&gt;4)-beta-D-glucosyl]m + acceptor + H2O.</text>
        <dbReference type="EC" id="1.14.99.56"/>
    </reaction>
</comment>
<keyword evidence="11" id="KW-0119">Carbohydrate metabolism</keyword>
<evidence type="ECO:0000256" key="7">
    <source>
        <dbReference type="ARBA" id="ARBA00023002"/>
    </source>
</evidence>
<evidence type="ECO:0000256" key="2">
    <source>
        <dbReference type="ARBA" id="ARBA00004613"/>
    </source>
</evidence>
<keyword evidence="8" id="KW-0186">Copper</keyword>
<evidence type="ECO:0000256" key="4">
    <source>
        <dbReference type="ARBA" id="ARBA00022723"/>
    </source>
</evidence>
<dbReference type="EMBL" id="KI669509">
    <property type="protein sequence ID" value="OCF32307.1"/>
    <property type="molecule type" value="Genomic_DNA"/>
</dbReference>
<dbReference type="STRING" id="1296120.A0A1B9GMS7"/>
<evidence type="ECO:0000256" key="3">
    <source>
        <dbReference type="ARBA" id="ARBA00022525"/>
    </source>
</evidence>
<dbReference type="AlphaFoldDB" id="A0A1B9GMS7"/>
<reference evidence="20" key="2">
    <citation type="submission" date="2013-12" db="EMBL/GenBank/DDBJ databases">
        <title>Evolution of pathogenesis and genome organization in the Tremellales.</title>
        <authorList>
            <person name="Cuomo C."/>
            <person name="Litvintseva A."/>
            <person name="Heitman J."/>
            <person name="Chen Y."/>
            <person name="Sun S."/>
            <person name="Springer D."/>
            <person name="Dromer F."/>
            <person name="Young S."/>
            <person name="Zeng Q."/>
            <person name="Chapman S."/>
            <person name="Gujja S."/>
            <person name="Saif S."/>
            <person name="Birren B."/>
        </authorList>
    </citation>
    <scope>NUCLEOTIDE SEQUENCE [LARGE SCALE GENOMIC DNA]</scope>
    <source>
        <strain evidence="20">BCC8398</strain>
    </source>
</reference>
<dbReference type="GO" id="GO:0030245">
    <property type="term" value="P:cellulose catabolic process"/>
    <property type="evidence" value="ECO:0007669"/>
    <property type="project" value="UniProtKB-KW"/>
</dbReference>
<sequence>MFTDAKTLTLLSAAFLAGSSLVSAHGHVQSWNIGGETKNGFNPSNPPQYGPTAERPTDNSDQGFADYTTGIVACGGLSAGSGLETWDVNAGDSVTANWNTWPDSHKGPVTEYMAACPASGCDGVDAASLQWFKIAEDTFDGTQWPSDKIVSTLAWTFKIPSDLAAGPYLVRHDIIAMHSTGAPQVYPVCFQANLISSGSAVPTDTVTFPEAYNINDDFKTWSLYGGDQTAFVPPGPPVYNGGSSAPQPSTSASAAPSSAEPSSAVPSSTDAAAPSSTDASAPEESAAPTSTDASAPEESVAPTSTEAVDPVETSAAPEIPVESTSDAEYPSGTLSQEYPAETSAAASSSSAATPAPTSETPGTVPLGGAAPPVTQNGNRWDTLGGSYFDEASAVRASCMEQMNRCKRWANGLPNSEVSAALNECDAQESSCEASGANQKRASILERYARRGLRFF</sequence>
<feature type="region of interest" description="Disordered" evidence="16">
    <location>
        <begin position="34"/>
        <end position="62"/>
    </location>
</feature>
<keyword evidence="9" id="KW-0503">Monooxygenase</keyword>
<dbReference type="GO" id="GO:0046872">
    <property type="term" value="F:metal ion binding"/>
    <property type="evidence" value="ECO:0007669"/>
    <property type="project" value="UniProtKB-KW"/>
</dbReference>
<organism evidence="19 20">
    <name type="scientific">Kwoniella heveanensis BCC8398</name>
    <dbReference type="NCBI Taxonomy" id="1296120"/>
    <lineage>
        <taxon>Eukaryota</taxon>
        <taxon>Fungi</taxon>
        <taxon>Dikarya</taxon>
        <taxon>Basidiomycota</taxon>
        <taxon>Agaricomycotina</taxon>
        <taxon>Tremellomycetes</taxon>
        <taxon>Tremellales</taxon>
        <taxon>Cryptococcaceae</taxon>
        <taxon>Kwoniella</taxon>
    </lineage>
</organism>
<keyword evidence="12" id="KW-0624">Polysaccharide degradation</keyword>
<dbReference type="CDD" id="cd21175">
    <property type="entry name" value="LPMO_AA9"/>
    <property type="match status" value="1"/>
</dbReference>
<comment type="cofactor">
    <cofactor evidence="1">
        <name>Cu(2+)</name>
        <dbReference type="ChEBI" id="CHEBI:29036"/>
    </cofactor>
</comment>
<dbReference type="Gene3D" id="2.70.50.70">
    <property type="match status" value="1"/>
</dbReference>
<feature type="region of interest" description="Disordered" evidence="16">
    <location>
        <begin position="233"/>
        <end position="374"/>
    </location>
</feature>
<evidence type="ECO:0000256" key="10">
    <source>
        <dbReference type="ARBA" id="ARBA00023157"/>
    </source>
</evidence>
<evidence type="ECO:0000256" key="1">
    <source>
        <dbReference type="ARBA" id="ARBA00001973"/>
    </source>
</evidence>
<gene>
    <name evidence="19" type="ORF">I316_05975</name>
</gene>
<keyword evidence="20" id="KW-1185">Reference proteome</keyword>
<dbReference type="InterPro" id="IPR049892">
    <property type="entry name" value="AA9"/>
</dbReference>
<proteinExistence type="inferred from homology"/>
<evidence type="ECO:0000256" key="8">
    <source>
        <dbReference type="ARBA" id="ARBA00023008"/>
    </source>
</evidence>
<keyword evidence="5 17" id="KW-0732">Signal</keyword>
<evidence type="ECO:0000256" key="17">
    <source>
        <dbReference type="SAM" id="SignalP"/>
    </source>
</evidence>
<evidence type="ECO:0000256" key="13">
    <source>
        <dbReference type="ARBA" id="ARBA00044502"/>
    </source>
</evidence>
<protein>
    <recommendedName>
        <fullName evidence="15">lytic cellulose monooxygenase (C4-dehydrogenating)</fullName>
        <ecNumber evidence="15">1.14.99.56</ecNumber>
    </recommendedName>
</protein>
<keyword evidence="3" id="KW-0964">Secreted</keyword>
<evidence type="ECO:0000256" key="12">
    <source>
        <dbReference type="ARBA" id="ARBA00023326"/>
    </source>
</evidence>
<evidence type="ECO:0000256" key="16">
    <source>
        <dbReference type="SAM" id="MobiDB-lite"/>
    </source>
</evidence>
<evidence type="ECO:0000313" key="19">
    <source>
        <dbReference type="EMBL" id="OCF32307.1"/>
    </source>
</evidence>
<dbReference type="GO" id="GO:0005576">
    <property type="term" value="C:extracellular region"/>
    <property type="evidence" value="ECO:0007669"/>
    <property type="project" value="UniProtKB-SubCell"/>
</dbReference>
<feature type="chain" id="PRO_5008627197" description="lytic cellulose monooxygenase (C4-dehydrogenating)" evidence="17">
    <location>
        <begin position="25"/>
        <end position="455"/>
    </location>
</feature>
<dbReference type="PANTHER" id="PTHR33353:SF10">
    <property type="entry name" value="ENDO-BETA-1,4-GLUCANASE D"/>
    <property type="match status" value="1"/>
</dbReference>
<accession>A0A1B9GMS7</accession>
<feature type="domain" description="Auxiliary Activity family 9 catalytic" evidence="18">
    <location>
        <begin position="25"/>
        <end position="224"/>
    </location>
</feature>
<dbReference type="EC" id="1.14.99.56" evidence="15"/>
<evidence type="ECO:0000313" key="20">
    <source>
        <dbReference type="Proteomes" id="UP000092666"/>
    </source>
</evidence>
<evidence type="ECO:0000256" key="6">
    <source>
        <dbReference type="ARBA" id="ARBA00023001"/>
    </source>
</evidence>
<keyword evidence="10" id="KW-1015">Disulfide bond</keyword>
<evidence type="ECO:0000256" key="11">
    <source>
        <dbReference type="ARBA" id="ARBA00023277"/>
    </source>
</evidence>
<dbReference type="OrthoDB" id="4849160at2759"/>
<evidence type="ECO:0000256" key="9">
    <source>
        <dbReference type="ARBA" id="ARBA00023033"/>
    </source>
</evidence>